<dbReference type="InterPro" id="IPR015421">
    <property type="entry name" value="PyrdxlP-dep_Trfase_major"/>
</dbReference>
<gene>
    <name evidence="6" type="ORF">ACPOL_3940</name>
</gene>
<dbReference type="RefSeq" id="WP_114208266.1">
    <property type="nucleotide sequence ID" value="NZ_CP030840.1"/>
</dbReference>
<dbReference type="GO" id="GO:0008483">
    <property type="term" value="F:transaminase activity"/>
    <property type="evidence" value="ECO:0007669"/>
    <property type="project" value="UniProtKB-KW"/>
</dbReference>
<evidence type="ECO:0000259" key="5">
    <source>
        <dbReference type="Pfam" id="PF00155"/>
    </source>
</evidence>
<dbReference type="PROSITE" id="PS51318">
    <property type="entry name" value="TAT"/>
    <property type="match status" value="1"/>
</dbReference>
<evidence type="ECO:0000256" key="4">
    <source>
        <dbReference type="ARBA" id="ARBA00022898"/>
    </source>
</evidence>
<dbReference type="Pfam" id="PF00155">
    <property type="entry name" value="Aminotran_1_2"/>
    <property type="match status" value="1"/>
</dbReference>
<keyword evidence="7" id="KW-1185">Reference proteome</keyword>
<sequence>MNVIHHELETSCCPPEDLPSPAAISRRSFLRFAAAASAAGAIPIFTEARLAAQNRRAPKVHLAGGVYIDANENPMGPSPLACTACEEMTRNGGRYRTDLQVDLVKYFAAQEGLKPEYVMVYAGSSEPLHYTVLAYTGPGKSFVTADPGYEAGLMASKMSGAKVVKVPLKADHSHDVKAMLAQAPDAGVFYICNPNNPTGTTTPRADIEYLLANKPKDSILLIDEAYIHLSDAPPCLDMAAADKDVIVLRTFSKVYGMAGLRCGFAIGRPDLVAKVQAYNGWNSMPVTSVAAARASLADKNLVPERKKIITDVRNETFAWLSSNNYEFIPSVTNCFMVQTNRPGKIVIDAMAAKNVYIGRVWPIMPTWVRVTVGTRPEMQQFQATFKQVMDSSVTATAALPEIFEDLPPRFVS</sequence>
<dbReference type="PANTHER" id="PTHR43643">
    <property type="entry name" value="HISTIDINOL-PHOSPHATE AMINOTRANSFERASE 2"/>
    <property type="match status" value="1"/>
</dbReference>
<dbReference type="NCBIfam" id="TIGR01409">
    <property type="entry name" value="TAT_signal_seq"/>
    <property type="match status" value="1"/>
</dbReference>
<dbReference type="InterPro" id="IPR015422">
    <property type="entry name" value="PyrdxlP-dep_Trfase_small"/>
</dbReference>
<dbReference type="AlphaFoldDB" id="A0A2Z5G2F3"/>
<dbReference type="SUPFAM" id="SSF53383">
    <property type="entry name" value="PLP-dependent transferases"/>
    <property type="match status" value="1"/>
</dbReference>
<dbReference type="CDD" id="cd00609">
    <property type="entry name" value="AAT_like"/>
    <property type="match status" value="1"/>
</dbReference>
<dbReference type="NCBIfam" id="NF006580">
    <property type="entry name" value="PRK09105.1"/>
    <property type="match status" value="1"/>
</dbReference>
<dbReference type="InterPro" id="IPR050106">
    <property type="entry name" value="HistidinolP_aminotransfase"/>
</dbReference>
<name>A0A2Z5G2F3_9BACT</name>
<proteinExistence type="inferred from homology"/>
<dbReference type="EMBL" id="CP030840">
    <property type="protein sequence ID" value="AXC13219.1"/>
    <property type="molecule type" value="Genomic_DNA"/>
</dbReference>
<evidence type="ECO:0000256" key="1">
    <source>
        <dbReference type="ARBA" id="ARBA00007970"/>
    </source>
</evidence>
<dbReference type="InterPro" id="IPR004839">
    <property type="entry name" value="Aminotransferase_I/II_large"/>
</dbReference>
<dbReference type="InterPro" id="IPR019546">
    <property type="entry name" value="TAT_signal_bac_arc"/>
</dbReference>
<keyword evidence="2 6" id="KW-0032">Aminotransferase</keyword>
<dbReference type="PANTHER" id="PTHR43643:SF3">
    <property type="entry name" value="HISTIDINOL-PHOSPHATE AMINOTRANSFERASE"/>
    <property type="match status" value="1"/>
</dbReference>
<dbReference type="Gene3D" id="3.40.640.10">
    <property type="entry name" value="Type I PLP-dependent aspartate aminotransferase-like (Major domain)"/>
    <property type="match status" value="1"/>
</dbReference>
<dbReference type="InterPro" id="IPR006311">
    <property type="entry name" value="TAT_signal"/>
</dbReference>
<dbReference type="Gene3D" id="3.90.1150.10">
    <property type="entry name" value="Aspartate Aminotransferase, domain 1"/>
    <property type="match status" value="1"/>
</dbReference>
<dbReference type="OrthoDB" id="9813612at2"/>
<comment type="similarity">
    <text evidence="1">Belongs to the class-II pyridoxal-phosphate-dependent aminotransferase family. Histidinol-phosphate aminotransferase subfamily.</text>
</comment>
<organism evidence="6 7">
    <name type="scientific">Acidisarcina polymorpha</name>
    <dbReference type="NCBI Taxonomy" id="2211140"/>
    <lineage>
        <taxon>Bacteria</taxon>
        <taxon>Pseudomonadati</taxon>
        <taxon>Acidobacteriota</taxon>
        <taxon>Terriglobia</taxon>
        <taxon>Terriglobales</taxon>
        <taxon>Acidobacteriaceae</taxon>
        <taxon>Acidisarcina</taxon>
    </lineage>
</organism>
<reference evidence="6 7" key="1">
    <citation type="journal article" date="2018" name="Front. Microbiol.">
        <title>Hydrolytic Capabilities as a Key to Environmental Success: Chitinolytic and Cellulolytic Acidobacteria From Acidic Sub-arctic Soils and Boreal Peatlands.</title>
        <authorList>
            <person name="Belova S.E."/>
            <person name="Ravin N.V."/>
            <person name="Pankratov T.A."/>
            <person name="Rakitin A.L."/>
            <person name="Ivanova A.A."/>
            <person name="Beletsky A.V."/>
            <person name="Mardanov A.V."/>
            <person name="Sinninghe Damste J.S."/>
            <person name="Dedysh S.N."/>
        </authorList>
    </citation>
    <scope>NUCLEOTIDE SEQUENCE [LARGE SCALE GENOMIC DNA]</scope>
    <source>
        <strain evidence="6 7">SBC82</strain>
    </source>
</reference>
<evidence type="ECO:0000256" key="3">
    <source>
        <dbReference type="ARBA" id="ARBA00022679"/>
    </source>
</evidence>
<keyword evidence="4" id="KW-0663">Pyridoxal phosphate</keyword>
<dbReference type="KEGG" id="abas:ACPOL_3940"/>
<dbReference type="GO" id="GO:0030170">
    <property type="term" value="F:pyridoxal phosphate binding"/>
    <property type="evidence" value="ECO:0007669"/>
    <property type="project" value="InterPro"/>
</dbReference>
<keyword evidence="3 6" id="KW-0808">Transferase</keyword>
<dbReference type="InterPro" id="IPR015424">
    <property type="entry name" value="PyrdxlP-dep_Trfase"/>
</dbReference>
<accession>A0A2Z5G2F3</accession>
<evidence type="ECO:0000313" key="6">
    <source>
        <dbReference type="EMBL" id="AXC13219.1"/>
    </source>
</evidence>
<feature type="domain" description="Aminotransferase class I/classII large" evidence="5">
    <location>
        <begin position="97"/>
        <end position="381"/>
    </location>
</feature>
<evidence type="ECO:0000313" key="7">
    <source>
        <dbReference type="Proteomes" id="UP000253606"/>
    </source>
</evidence>
<protein>
    <submittedName>
        <fullName evidence="6">Periplasmic aromatic amino acid aminotransferase beta</fullName>
    </submittedName>
</protein>
<evidence type="ECO:0000256" key="2">
    <source>
        <dbReference type="ARBA" id="ARBA00022576"/>
    </source>
</evidence>
<dbReference type="Proteomes" id="UP000253606">
    <property type="component" value="Chromosome"/>
</dbReference>